<feature type="transmembrane region" description="Helical" evidence="9">
    <location>
        <begin position="40"/>
        <end position="65"/>
    </location>
</feature>
<dbReference type="Gene3D" id="3.30.70.3400">
    <property type="match status" value="1"/>
</dbReference>
<accession>A0ABW1K608</accession>
<evidence type="ECO:0000256" key="5">
    <source>
        <dbReference type="ARBA" id="ARBA00022989"/>
    </source>
</evidence>
<feature type="domain" description="SecDF P1 head subdomain" evidence="10">
    <location>
        <begin position="270"/>
        <end position="377"/>
    </location>
</feature>
<dbReference type="Pfam" id="PF22599">
    <property type="entry name" value="SecDF_P1_head"/>
    <property type="match status" value="1"/>
</dbReference>
<feature type="region of interest" description="Disordered" evidence="8">
    <location>
        <begin position="1"/>
        <end position="32"/>
    </location>
</feature>
<keyword evidence="1" id="KW-0813">Transport</keyword>
<organism evidence="11 12">
    <name type="scientific">Plantactinospora solaniradicis</name>
    <dbReference type="NCBI Taxonomy" id="1723736"/>
    <lineage>
        <taxon>Bacteria</taxon>
        <taxon>Bacillati</taxon>
        <taxon>Actinomycetota</taxon>
        <taxon>Actinomycetes</taxon>
        <taxon>Micromonosporales</taxon>
        <taxon>Micromonosporaceae</taxon>
        <taxon>Plantactinospora</taxon>
    </lineage>
</organism>
<evidence type="ECO:0000256" key="2">
    <source>
        <dbReference type="ARBA" id="ARBA00022475"/>
    </source>
</evidence>
<evidence type="ECO:0000256" key="9">
    <source>
        <dbReference type="SAM" id="Phobius"/>
    </source>
</evidence>
<dbReference type="PANTHER" id="PTHR30081:SF1">
    <property type="entry name" value="PROTEIN TRANSLOCASE SUBUNIT SECD"/>
    <property type="match status" value="1"/>
</dbReference>
<feature type="compositionally biased region" description="Low complexity" evidence="8">
    <location>
        <begin position="157"/>
        <end position="170"/>
    </location>
</feature>
<name>A0ABW1K608_9ACTN</name>
<dbReference type="Proteomes" id="UP001596203">
    <property type="component" value="Unassembled WGS sequence"/>
</dbReference>
<evidence type="ECO:0000313" key="11">
    <source>
        <dbReference type="EMBL" id="MFC6016249.1"/>
    </source>
</evidence>
<gene>
    <name evidence="11" type="ORF">ACFP2T_08570</name>
</gene>
<sequence>MEPDQSPTVPAAPQAGPVPPPSGPPPAPAPDPVRGVRRPVVLAAVAGGLTLLLLCCAGTGVVAFVGRDRIFGDPRGSTTITVEAVGRDGRVPDAETLERTRRMLADRAEAADLDDASVTRSGDRGIVVRVSGTDQAEPLRALVAVGELRFRQVIATAAAPPDTGPTGTQSSPPPETGPPPTLEQVIAKLGPAYEVAQSFARSLSPPEQAGALTRQVLAPFAALSPAEVAVLPAEVRYAVPMVTCTQLLARPAEPADAADQPSTTCDRSSPANKYLLAAAGLSGEDVKEATASVETQGEWVVTIRFTPAGQQRWTELSRTVSTGTGGTNRLAMVVDDVVLSAPTVQDVMTGDAQITGGFTRAEATGMASQLRSGALPVVLRIVELTSDPG</sequence>
<dbReference type="PANTHER" id="PTHR30081">
    <property type="entry name" value="PROTEIN-EXPORT MEMBRANE PROTEIN SEC"/>
    <property type="match status" value="1"/>
</dbReference>
<evidence type="ECO:0000256" key="3">
    <source>
        <dbReference type="ARBA" id="ARBA00022692"/>
    </source>
</evidence>
<keyword evidence="6" id="KW-0811">Translocation</keyword>
<comment type="caution">
    <text evidence="11">The sequence shown here is derived from an EMBL/GenBank/DDBJ whole genome shotgun (WGS) entry which is preliminary data.</text>
</comment>
<evidence type="ECO:0000256" key="8">
    <source>
        <dbReference type="SAM" id="MobiDB-lite"/>
    </source>
</evidence>
<dbReference type="InterPro" id="IPR054384">
    <property type="entry name" value="SecDF_P1_head"/>
</dbReference>
<evidence type="ECO:0000256" key="7">
    <source>
        <dbReference type="ARBA" id="ARBA00023136"/>
    </source>
</evidence>
<feature type="compositionally biased region" description="Pro residues" evidence="8">
    <location>
        <begin position="171"/>
        <end position="181"/>
    </location>
</feature>
<reference evidence="12" key="1">
    <citation type="journal article" date="2019" name="Int. J. Syst. Evol. Microbiol.">
        <title>The Global Catalogue of Microorganisms (GCM) 10K type strain sequencing project: providing services to taxonomists for standard genome sequencing and annotation.</title>
        <authorList>
            <consortium name="The Broad Institute Genomics Platform"/>
            <consortium name="The Broad Institute Genome Sequencing Center for Infectious Disease"/>
            <person name="Wu L."/>
            <person name="Ma J."/>
        </authorList>
    </citation>
    <scope>NUCLEOTIDE SEQUENCE [LARGE SCALE GENOMIC DNA]</scope>
    <source>
        <strain evidence="12">ZS-35-S2</strain>
    </source>
</reference>
<keyword evidence="4" id="KW-0653">Protein transport</keyword>
<keyword evidence="2" id="KW-1003">Cell membrane</keyword>
<keyword evidence="7 9" id="KW-0472">Membrane</keyword>
<dbReference type="Gene3D" id="3.30.1360.200">
    <property type="match status" value="1"/>
</dbReference>
<keyword evidence="12" id="KW-1185">Reference proteome</keyword>
<keyword evidence="5 9" id="KW-1133">Transmembrane helix</keyword>
<keyword evidence="3 9" id="KW-0812">Transmembrane</keyword>
<dbReference type="RefSeq" id="WP_377419446.1">
    <property type="nucleotide sequence ID" value="NZ_JBHSPR010000007.1"/>
</dbReference>
<dbReference type="EMBL" id="JBHSPR010000007">
    <property type="protein sequence ID" value="MFC6016249.1"/>
    <property type="molecule type" value="Genomic_DNA"/>
</dbReference>
<evidence type="ECO:0000256" key="6">
    <source>
        <dbReference type="ARBA" id="ARBA00023010"/>
    </source>
</evidence>
<evidence type="ECO:0000259" key="10">
    <source>
        <dbReference type="Pfam" id="PF22599"/>
    </source>
</evidence>
<evidence type="ECO:0000313" key="12">
    <source>
        <dbReference type="Proteomes" id="UP001596203"/>
    </source>
</evidence>
<proteinExistence type="predicted"/>
<evidence type="ECO:0000256" key="4">
    <source>
        <dbReference type="ARBA" id="ARBA00022927"/>
    </source>
</evidence>
<dbReference type="InterPro" id="IPR022813">
    <property type="entry name" value="SecD/SecF_arch_bac"/>
</dbReference>
<evidence type="ECO:0000256" key="1">
    <source>
        <dbReference type="ARBA" id="ARBA00022448"/>
    </source>
</evidence>
<protein>
    <recommendedName>
        <fullName evidence="10">SecDF P1 head subdomain domain-containing protein</fullName>
    </recommendedName>
</protein>
<feature type="compositionally biased region" description="Pro residues" evidence="8">
    <location>
        <begin position="16"/>
        <end position="31"/>
    </location>
</feature>
<feature type="region of interest" description="Disordered" evidence="8">
    <location>
        <begin position="157"/>
        <end position="182"/>
    </location>
</feature>